<keyword evidence="2" id="KW-1003">Cell membrane</keyword>
<feature type="domain" description="ABC transporter" evidence="10">
    <location>
        <begin position="3"/>
        <end position="243"/>
    </location>
</feature>
<dbReference type="PATRIC" id="fig|1653479.3.peg.2572"/>
<dbReference type="InterPro" id="IPR015853">
    <property type="entry name" value="ABC_transpr_FbpC"/>
</dbReference>
<dbReference type="InterPro" id="IPR017871">
    <property type="entry name" value="ABC_transporter-like_CS"/>
</dbReference>
<evidence type="ECO:0000256" key="6">
    <source>
        <dbReference type="ARBA" id="ARBA00023004"/>
    </source>
</evidence>
<dbReference type="PROSITE" id="PS00211">
    <property type="entry name" value="ABC_TRANSPORTER_1"/>
    <property type="match status" value="1"/>
</dbReference>
<dbReference type="PROSITE" id="PS50893">
    <property type="entry name" value="ABC_TRANSPORTER_2"/>
    <property type="match status" value="1"/>
</dbReference>
<evidence type="ECO:0000256" key="1">
    <source>
        <dbReference type="ARBA" id="ARBA00022448"/>
    </source>
</evidence>
<name>A0A143QLN7_RHOFA</name>
<proteinExistence type="predicted"/>
<keyword evidence="7" id="KW-0406">Ion transport</keyword>
<evidence type="ECO:0000313" key="12">
    <source>
        <dbReference type="Proteomes" id="UP000076038"/>
    </source>
</evidence>
<dbReference type="EC" id="7.6.2.9" evidence="9"/>
<keyword evidence="12" id="KW-1185">Reference proteome</keyword>
<evidence type="ECO:0000256" key="9">
    <source>
        <dbReference type="ARBA" id="ARBA00066388"/>
    </source>
</evidence>
<dbReference type="PANTHER" id="PTHR42781">
    <property type="entry name" value="SPERMIDINE/PUTRESCINE IMPORT ATP-BINDING PROTEIN POTA"/>
    <property type="match status" value="1"/>
</dbReference>
<evidence type="ECO:0000256" key="5">
    <source>
        <dbReference type="ARBA" id="ARBA00022840"/>
    </source>
</evidence>
<organism evidence="11 12">
    <name type="scientific">Rhodococcoides fascians</name>
    <name type="common">Rhodococcus fascians</name>
    <dbReference type="NCBI Taxonomy" id="1828"/>
    <lineage>
        <taxon>Bacteria</taxon>
        <taxon>Bacillati</taxon>
        <taxon>Actinomycetota</taxon>
        <taxon>Actinomycetes</taxon>
        <taxon>Mycobacteriales</taxon>
        <taxon>Nocardiaceae</taxon>
        <taxon>Rhodococcoides</taxon>
    </lineage>
</organism>
<keyword evidence="1" id="KW-0813">Transport</keyword>
<evidence type="ECO:0000259" key="10">
    <source>
        <dbReference type="PROSITE" id="PS50893"/>
    </source>
</evidence>
<protein>
    <recommendedName>
        <fullName evidence="9">ABC-type quaternary amine transporter</fullName>
        <ecNumber evidence="9">7.6.2.9</ecNumber>
    </recommendedName>
</protein>
<dbReference type="PANTHER" id="PTHR42781:SF4">
    <property type="entry name" value="SPERMIDINE_PUTRESCINE IMPORT ATP-BINDING PROTEIN POTA"/>
    <property type="match status" value="1"/>
</dbReference>
<dbReference type="GO" id="GO:0016020">
    <property type="term" value="C:membrane"/>
    <property type="evidence" value="ECO:0007669"/>
    <property type="project" value="InterPro"/>
</dbReference>
<dbReference type="GO" id="GO:0005524">
    <property type="term" value="F:ATP binding"/>
    <property type="evidence" value="ECO:0007669"/>
    <property type="project" value="UniProtKB-KW"/>
</dbReference>
<dbReference type="SUPFAM" id="SSF52540">
    <property type="entry name" value="P-loop containing nucleoside triphosphate hydrolases"/>
    <property type="match status" value="1"/>
</dbReference>
<evidence type="ECO:0000256" key="2">
    <source>
        <dbReference type="ARBA" id="ARBA00022475"/>
    </source>
</evidence>
<dbReference type="SMART" id="SM00382">
    <property type="entry name" value="AAA"/>
    <property type="match status" value="1"/>
</dbReference>
<evidence type="ECO:0000256" key="7">
    <source>
        <dbReference type="ARBA" id="ARBA00023065"/>
    </source>
</evidence>
<sequence>MSMVMSDLVASYGSTTVLHGIDLDLGDGEMLAVLGPSGCGKTTLLRSIAGLHRIDAGRITADGRDLSVAGRVQVPPEKRGVGLMPQEGGLFPHLTVRRNIEFGLRTGFVRPYLSGRAERARRVDEMLELVGLPDAGAVRPSELSGGQQQRIALARALAPAPSVVLMDEPFAALDAGLRTSIRQDVRELLLTSKTASILVTHDRAEALGTADRVAVLLGGRCAQVDTPRALYERPTTPAVASFVGDAYYVDAAARDGWVDTVLGRLESTTRATGMGQVLLRPEQLVVSEREDGEFLVEHEVFTGPECSVTVRHRDTGLRLRVVARACDRFAPGTAVNVSVTSPVHWFPRSVR</sequence>
<evidence type="ECO:0000313" key="11">
    <source>
        <dbReference type="EMBL" id="AMY23839.1"/>
    </source>
</evidence>
<evidence type="ECO:0000256" key="8">
    <source>
        <dbReference type="ARBA" id="ARBA00023136"/>
    </source>
</evidence>
<keyword evidence="8" id="KW-0472">Membrane</keyword>
<dbReference type="Proteomes" id="UP000076038">
    <property type="component" value="Chromosome"/>
</dbReference>
<keyword evidence="4" id="KW-0547">Nucleotide-binding</keyword>
<dbReference type="FunFam" id="3.40.50.300:FF:000425">
    <property type="entry name" value="Probable ABC transporter, ATP-binding subunit"/>
    <property type="match status" value="1"/>
</dbReference>
<reference evidence="11 12" key="1">
    <citation type="journal article" date="2016" name="Genome Announc.">
        <title>Complete Genome and Plasmid Sequences for Rhodococcus fascians D188 and Draft Sequences for Rhodococcus Isolates PBTS 1 and PBTS 2.</title>
        <authorList>
            <person name="Stamler R.A."/>
            <person name="Vereecke D."/>
            <person name="Zhang Y."/>
            <person name="Schilkey F."/>
            <person name="Devitt N."/>
            <person name="Randall J.J."/>
        </authorList>
    </citation>
    <scope>NUCLEOTIDE SEQUENCE [LARGE SCALE GENOMIC DNA]</scope>
    <source>
        <strain evidence="11 12">PBTS2</strain>
    </source>
</reference>
<gene>
    <name evidence="11" type="primary">fbpC_2</name>
    <name evidence="11" type="ORF">A3Q41_02540</name>
</gene>
<dbReference type="GO" id="GO:0015408">
    <property type="term" value="F:ABC-type ferric iron transporter activity"/>
    <property type="evidence" value="ECO:0007669"/>
    <property type="project" value="InterPro"/>
</dbReference>
<dbReference type="InterPro" id="IPR003593">
    <property type="entry name" value="AAA+_ATPase"/>
</dbReference>
<keyword evidence="11" id="KW-0378">Hydrolase</keyword>
<dbReference type="GO" id="GO:0015418">
    <property type="term" value="F:ABC-type quaternary ammonium compound transporting activity"/>
    <property type="evidence" value="ECO:0007669"/>
    <property type="project" value="UniProtKB-EC"/>
</dbReference>
<dbReference type="AlphaFoldDB" id="A0A143QLN7"/>
<dbReference type="InterPro" id="IPR003439">
    <property type="entry name" value="ABC_transporter-like_ATP-bd"/>
</dbReference>
<keyword evidence="6" id="KW-0408">Iron</keyword>
<accession>A0A143QLN7</accession>
<accession>A0A260UCD7</accession>
<dbReference type="InterPro" id="IPR027417">
    <property type="entry name" value="P-loop_NTPase"/>
</dbReference>
<dbReference type="InterPro" id="IPR050093">
    <property type="entry name" value="ABC_SmlMolc_Importer"/>
</dbReference>
<dbReference type="Gene3D" id="3.40.50.300">
    <property type="entry name" value="P-loop containing nucleotide triphosphate hydrolases"/>
    <property type="match status" value="1"/>
</dbReference>
<keyword evidence="5 11" id="KW-0067">ATP-binding</keyword>
<dbReference type="CDD" id="cd03259">
    <property type="entry name" value="ABC_Carb_Solutes_like"/>
    <property type="match status" value="1"/>
</dbReference>
<dbReference type="Pfam" id="PF00005">
    <property type="entry name" value="ABC_tran"/>
    <property type="match status" value="1"/>
</dbReference>
<dbReference type="KEGG" id="rhs:A3Q41_02540"/>
<evidence type="ECO:0000256" key="4">
    <source>
        <dbReference type="ARBA" id="ARBA00022741"/>
    </source>
</evidence>
<dbReference type="GO" id="GO:0016887">
    <property type="term" value="F:ATP hydrolysis activity"/>
    <property type="evidence" value="ECO:0007669"/>
    <property type="project" value="InterPro"/>
</dbReference>
<evidence type="ECO:0000256" key="3">
    <source>
        <dbReference type="ARBA" id="ARBA00022496"/>
    </source>
</evidence>
<dbReference type="OrthoDB" id="9802264at2"/>
<keyword evidence="3" id="KW-0410">Iron transport</keyword>
<dbReference type="EMBL" id="CP015220">
    <property type="protein sequence ID" value="AMY23839.1"/>
    <property type="molecule type" value="Genomic_DNA"/>
</dbReference>
<reference evidence="12" key="2">
    <citation type="submission" date="2016-04" db="EMBL/GenBank/DDBJ databases">
        <title>Complete Genome and Plasmid Sequences for Rhodococcus fascians D188 and Draft Sequences for Rhodococcus spp. Isolates PBTS 1 and PBTS 2.</title>
        <authorList>
            <person name="Stamer R."/>
            <person name="Vereecke D."/>
            <person name="Zhang Y."/>
            <person name="Schilkey F."/>
            <person name="Devitt N."/>
            <person name="Randall J."/>
        </authorList>
    </citation>
    <scope>NUCLEOTIDE SEQUENCE [LARGE SCALE GENOMIC DNA]</scope>
    <source>
        <strain evidence="12">PBTS2</strain>
    </source>
</reference>